<dbReference type="RefSeq" id="WP_169455526.1">
    <property type="nucleotide sequence ID" value="NZ_CP051774.1"/>
</dbReference>
<feature type="domain" description="DUF5069" evidence="1">
    <location>
        <begin position="9"/>
        <end position="141"/>
    </location>
</feature>
<dbReference type="EMBL" id="CP051774">
    <property type="protein sequence ID" value="QJE97126.1"/>
    <property type="molecule type" value="Genomic_DNA"/>
</dbReference>
<evidence type="ECO:0000313" key="2">
    <source>
        <dbReference type="EMBL" id="QJE97126.1"/>
    </source>
</evidence>
<dbReference type="Pfam" id="PF16798">
    <property type="entry name" value="DUF5069"/>
    <property type="match status" value="1"/>
</dbReference>
<organism evidence="2 3">
    <name type="scientific">Luteolibacter luteus</name>
    <dbReference type="NCBI Taxonomy" id="2728835"/>
    <lineage>
        <taxon>Bacteria</taxon>
        <taxon>Pseudomonadati</taxon>
        <taxon>Verrucomicrobiota</taxon>
        <taxon>Verrucomicrobiia</taxon>
        <taxon>Verrucomicrobiales</taxon>
        <taxon>Verrucomicrobiaceae</taxon>
        <taxon>Luteolibacter</taxon>
    </lineage>
</organism>
<reference evidence="2 3" key="1">
    <citation type="submission" date="2020-04" db="EMBL/GenBank/DDBJ databases">
        <title>Luteolibacter sp. G-1-1-1 isolated from soil.</title>
        <authorList>
            <person name="Dahal R.H."/>
        </authorList>
    </citation>
    <scope>NUCLEOTIDE SEQUENCE [LARGE SCALE GENOMIC DNA]</scope>
    <source>
        <strain evidence="2 3">G-1-1-1</strain>
    </source>
</reference>
<gene>
    <name evidence="2" type="ORF">HHL09_15465</name>
</gene>
<evidence type="ECO:0000259" key="1">
    <source>
        <dbReference type="Pfam" id="PF16798"/>
    </source>
</evidence>
<dbReference type="InterPro" id="IPR031849">
    <property type="entry name" value="DUF5069"/>
</dbReference>
<accession>A0A858RIR8</accession>
<dbReference type="AlphaFoldDB" id="A0A858RIR8"/>
<protein>
    <submittedName>
        <fullName evidence="2">DUF5069 domain-containing protein</fullName>
    </submittedName>
</protein>
<dbReference type="Proteomes" id="UP000501812">
    <property type="component" value="Chromosome"/>
</dbReference>
<dbReference type="KEGG" id="luo:HHL09_15465"/>
<name>A0A858RIR8_9BACT</name>
<proteinExistence type="predicted"/>
<evidence type="ECO:0000313" key="3">
    <source>
        <dbReference type="Proteomes" id="UP000501812"/>
    </source>
</evidence>
<keyword evidence="3" id="KW-1185">Reference proteome</keyword>
<sequence length="148" mass="16897">MSTIDLTQRPPRSVRTRLGRYLILPRMLDKCRATIAGKNGEYHYNCPLDQYFLNFVGIDAEELKNEVSTGKGDGEILEWIEANAKKPREQWEIAQWSTFHETRGIDSDAETFGWYAEAIGKLTTTREDIRGLADFLDLDDYVSFGGKA</sequence>